<comment type="caution">
    <text evidence="1">The sequence shown here is derived from an EMBL/GenBank/DDBJ whole genome shotgun (WGS) entry which is preliminary data.</text>
</comment>
<dbReference type="OrthoDB" id="2933262at2"/>
<evidence type="ECO:0000313" key="3">
    <source>
        <dbReference type="Proteomes" id="UP000030588"/>
    </source>
</evidence>
<dbReference type="EMBL" id="JAAIWK010000001">
    <property type="protein sequence ID" value="NEY18376.1"/>
    <property type="molecule type" value="Genomic_DNA"/>
</dbReference>
<evidence type="ECO:0000313" key="1">
    <source>
        <dbReference type="EMBL" id="KHD86683.1"/>
    </source>
</evidence>
<keyword evidence="4" id="KW-1185">Reference proteome</keyword>
<dbReference type="Proteomes" id="UP000030588">
    <property type="component" value="Unassembled WGS sequence"/>
</dbReference>
<name>A0A0A6VGV9_9BACI</name>
<dbReference type="Proteomes" id="UP000476934">
    <property type="component" value="Unassembled WGS sequence"/>
</dbReference>
<gene>
    <name evidence="2" type="ORF">G4D61_00145</name>
    <name evidence="1" type="ORF">NG54_01030</name>
</gene>
<dbReference type="RefSeq" id="WP_035352646.1">
    <property type="nucleotide sequence ID" value="NZ_JAAIWK010000001.1"/>
</dbReference>
<proteinExistence type="predicted"/>
<accession>A0A0A6VGV9</accession>
<evidence type="ECO:0000313" key="4">
    <source>
        <dbReference type="Proteomes" id="UP000476934"/>
    </source>
</evidence>
<reference evidence="2 4" key="2">
    <citation type="submission" date="2020-02" db="EMBL/GenBank/DDBJ databases">
        <authorList>
            <person name="Feng H."/>
        </authorList>
    </citation>
    <scope>NUCLEOTIDE SEQUENCE [LARGE SCALE GENOMIC DNA]</scope>
    <source>
        <strain evidence="2 4">Gsoil 114</strain>
    </source>
</reference>
<dbReference type="AlphaFoldDB" id="A0A0A6VGV9"/>
<protein>
    <submittedName>
        <fullName evidence="1">Uncharacterized protein</fullName>
    </submittedName>
</protein>
<reference evidence="1 3" key="1">
    <citation type="submission" date="2014-10" db="EMBL/GenBank/DDBJ databases">
        <title>Draft genome of phytase producing Bacillus ginsengihumi strain M2.11.</title>
        <authorList>
            <person name="Toymentseva A."/>
            <person name="Boulygina E.A."/>
            <person name="Kazakov S.V."/>
            <person name="Kayumov I."/>
            <person name="Suleimanova A.D."/>
            <person name="Mardanova A.M."/>
            <person name="Maria S.N."/>
            <person name="Sergey M.Y."/>
            <person name="Sharipova M.R."/>
        </authorList>
    </citation>
    <scope>NUCLEOTIDE SEQUENCE [LARGE SCALE GENOMIC DNA]</scope>
    <source>
        <strain evidence="1 3">M2.11</strain>
    </source>
</reference>
<evidence type="ECO:0000313" key="2">
    <source>
        <dbReference type="EMBL" id="NEY18376.1"/>
    </source>
</evidence>
<dbReference type="EMBL" id="JRUN01000002">
    <property type="protein sequence ID" value="KHD86683.1"/>
    <property type="molecule type" value="Genomic_DNA"/>
</dbReference>
<reference evidence="2 4" key="3">
    <citation type="submission" date="2020-03" db="EMBL/GenBank/DDBJ databases">
        <title>Bacillus aquiflavi sp. nov., isolated from yellow water of strong flavor Chinese baijiu in Yibin region of China.</title>
        <authorList>
            <person name="Xie J."/>
        </authorList>
    </citation>
    <scope>NUCLEOTIDE SEQUENCE [LARGE SCALE GENOMIC DNA]</scope>
    <source>
        <strain evidence="2 4">Gsoil 114</strain>
    </source>
</reference>
<organism evidence="1 3">
    <name type="scientific">Heyndrickxia ginsengihumi</name>
    <dbReference type="NCBI Taxonomy" id="363870"/>
    <lineage>
        <taxon>Bacteria</taxon>
        <taxon>Bacillati</taxon>
        <taxon>Bacillota</taxon>
        <taxon>Bacilli</taxon>
        <taxon>Bacillales</taxon>
        <taxon>Bacillaceae</taxon>
        <taxon>Heyndrickxia</taxon>
    </lineage>
</organism>
<sequence length="123" mass="14503">MKLFIEYILDEIDLIGTANGYRVSLSATKNDDNYMRGTLQYFDQYFDIHYVIIFSFPEENPNLNYHFWILDKQGNQQLVKENDQKESLMGKIKENALQEIHINLTQGEGIRLLLDTIRNVVKE</sequence>